<evidence type="ECO:0000313" key="5">
    <source>
        <dbReference type="EMBL" id="KAF6000499.1"/>
    </source>
</evidence>
<dbReference type="InterPro" id="IPR000679">
    <property type="entry name" value="Znf_GATA"/>
</dbReference>
<evidence type="ECO:0000256" key="2">
    <source>
        <dbReference type="SAM" id="Coils"/>
    </source>
</evidence>
<dbReference type="PROSITE" id="PS50114">
    <property type="entry name" value="GATA_ZN_FINGER_2"/>
    <property type="match status" value="1"/>
</dbReference>
<feature type="domain" description="GATA-type" evidence="4">
    <location>
        <begin position="472"/>
        <end position="527"/>
    </location>
</feature>
<evidence type="ECO:0000313" key="6">
    <source>
        <dbReference type="Proteomes" id="UP000530660"/>
    </source>
</evidence>
<keyword evidence="1" id="KW-0479">Metal-binding</keyword>
<accession>A0A7J7ICU5</accession>
<dbReference type="GO" id="GO:0008270">
    <property type="term" value="F:zinc ion binding"/>
    <property type="evidence" value="ECO:0007669"/>
    <property type="project" value="UniProtKB-KW"/>
</dbReference>
<feature type="compositionally biased region" description="Low complexity" evidence="3">
    <location>
        <begin position="525"/>
        <end position="544"/>
    </location>
</feature>
<dbReference type="SUPFAM" id="SSF57716">
    <property type="entry name" value="Glucocorticoid receptor-like (DNA-binding domain)"/>
    <property type="match status" value="1"/>
</dbReference>
<feature type="region of interest" description="Disordered" evidence="3">
    <location>
        <begin position="1"/>
        <end position="24"/>
    </location>
</feature>
<evidence type="ECO:0000256" key="3">
    <source>
        <dbReference type="SAM" id="MobiDB-lite"/>
    </source>
</evidence>
<organism evidence="5 6">
    <name type="scientific">Cyanidiococcus yangmingshanensis</name>
    <dbReference type="NCBI Taxonomy" id="2690220"/>
    <lineage>
        <taxon>Eukaryota</taxon>
        <taxon>Rhodophyta</taxon>
        <taxon>Bangiophyceae</taxon>
        <taxon>Cyanidiales</taxon>
        <taxon>Cyanidiaceae</taxon>
        <taxon>Cyanidiococcus</taxon>
    </lineage>
</organism>
<feature type="coiled-coil region" evidence="2">
    <location>
        <begin position="252"/>
        <end position="294"/>
    </location>
</feature>
<keyword evidence="6" id="KW-1185">Reference proteome</keyword>
<keyword evidence="1" id="KW-0862">Zinc</keyword>
<feature type="region of interest" description="Disordered" evidence="3">
    <location>
        <begin position="394"/>
        <end position="413"/>
    </location>
</feature>
<dbReference type="OrthoDB" id="515401at2759"/>
<dbReference type="Proteomes" id="UP000530660">
    <property type="component" value="Unassembled WGS sequence"/>
</dbReference>
<dbReference type="SMART" id="SM00401">
    <property type="entry name" value="ZnF_GATA"/>
    <property type="match status" value="1"/>
</dbReference>
<dbReference type="CDD" id="cd00202">
    <property type="entry name" value="ZnF_GATA"/>
    <property type="match status" value="1"/>
</dbReference>
<feature type="region of interest" description="Disordered" evidence="3">
    <location>
        <begin position="516"/>
        <end position="554"/>
    </location>
</feature>
<feature type="compositionally biased region" description="Polar residues" evidence="3">
    <location>
        <begin position="545"/>
        <end position="554"/>
    </location>
</feature>
<reference evidence="5 6" key="1">
    <citation type="journal article" date="2020" name="J. Phycol.">
        <title>Comparative genome analysis reveals Cyanidiococcus gen. nov., a new extremophilic red algal genus sister to Cyanidioschyzon (Cyanidioschyzonaceae, Rhodophyta).</title>
        <authorList>
            <person name="Liu S.-L."/>
            <person name="Chiang Y.-R."/>
            <person name="Yoon H.S."/>
            <person name="Fu H.-Y."/>
        </authorList>
    </citation>
    <scope>NUCLEOTIDE SEQUENCE [LARGE SCALE GENOMIC DNA]</scope>
    <source>
        <strain evidence="5 6">THAL066</strain>
    </source>
</reference>
<keyword evidence="2" id="KW-0175">Coiled coil</keyword>
<dbReference type="InterPro" id="IPR013088">
    <property type="entry name" value="Znf_NHR/GATA"/>
</dbReference>
<dbReference type="GO" id="GO:0006355">
    <property type="term" value="P:regulation of DNA-templated transcription"/>
    <property type="evidence" value="ECO:0007669"/>
    <property type="project" value="InterPro"/>
</dbReference>
<dbReference type="AlphaFoldDB" id="A0A7J7ICU5"/>
<evidence type="ECO:0000259" key="4">
    <source>
        <dbReference type="PROSITE" id="PS50114"/>
    </source>
</evidence>
<name>A0A7J7ICU5_9RHOD</name>
<dbReference type="Gene3D" id="3.30.50.10">
    <property type="entry name" value="Erythroid Transcription Factor GATA-1, subunit A"/>
    <property type="match status" value="1"/>
</dbReference>
<dbReference type="GO" id="GO:0043565">
    <property type="term" value="F:sequence-specific DNA binding"/>
    <property type="evidence" value="ECO:0007669"/>
    <property type="project" value="InterPro"/>
</dbReference>
<feature type="compositionally biased region" description="Polar residues" evidence="3">
    <location>
        <begin position="394"/>
        <end position="407"/>
    </location>
</feature>
<dbReference type="EMBL" id="VWRR01000019">
    <property type="protein sequence ID" value="KAF6000499.1"/>
    <property type="molecule type" value="Genomic_DNA"/>
</dbReference>
<feature type="region of interest" description="Disordered" evidence="3">
    <location>
        <begin position="420"/>
        <end position="439"/>
    </location>
</feature>
<evidence type="ECO:0000256" key="1">
    <source>
        <dbReference type="PROSITE-ProRule" id="PRU00094"/>
    </source>
</evidence>
<comment type="caution">
    <text evidence="5">The sequence shown here is derived from an EMBL/GenBank/DDBJ whole genome shotgun (WGS) entry which is preliminary data.</text>
</comment>
<gene>
    <name evidence="5" type="ORF">F1559_000508</name>
</gene>
<sequence length="554" mass="61917">MLQHPQSGLKRSRQVHPIDRTRDNVQTLPRRPFRLTEKVLVVRVTPNITWHPTLQSSVMPTGWKRSCQQNILWPPLLGRISSSFLLLQETMVRDWMRYQHRLGTVLPKSVAGAGSSTSSMDGGGANHSPRVATSYRQLLSQVSRKLHSWTRRTHVAMSVTGVSAVPLQTDLAAMDPNHAGSPSETKHSIDHDPASASWLYHPNPCRPLQGRRYMTLAAYAHSLHQFIDDAGDMAYRIVDELLSPDAERERLVKQWRLEVAAWEKQLEEAQEARMEQFDEACQSFRDKVLRLQQEGVDLDWLRDTVFDAELAEQVESVPLDTIDDSAPYGVSSKELQALRDYLWERTNTYGKRIPWLDAMIQLSEQQPLPGQTWSPKGFLSSAIDTSYQERLSKSVAGTNSATDQTWRGKQAAGHVRSLAASDQAATRPRLPEVSRPPSPVTIATSGVNQTNSSHRFIGKTGPTLASSSVPVPDTPLCCANCGTADTPGWRQGETKDQRLCNACGLFWVKYKRHRPPNLWRQGSRPTKPLLTPSTATPANATTNPGRNESTSMSR</sequence>
<proteinExistence type="predicted"/>
<keyword evidence="1" id="KW-0863">Zinc-finger</keyword>
<protein>
    <recommendedName>
        <fullName evidence="4">GATA-type domain-containing protein</fullName>
    </recommendedName>
</protein>
<dbReference type="Pfam" id="PF00320">
    <property type="entry name" value="GATA"/>
    <property type="match status" value="1"/>
</dbReference>